<organism evidence="2">
    <name type="scientific">Phoenicopterus roseus CRESS-DNA-virus sp</name>
    <dbReference type="NCBI Taxonomy" id="2815052"/>
    <lineage>
        <taxon>Viruses</taxon>
        <taxon>Monodnaviria</taxon>
        <taxon>Shotokuvirae</taxon>
        <taxon>Cressdnaviricota</taxon>
    </lineage>
</organism>
<accession>A0A8A4XBF9</accession>
<proteinExistence type="predicted"/>
<protein>
    <submittedName>
        <fullName evidence="2">Putative capsid protein</fullName>
    </submittedName>
</protein>
<feature type="region of interest" description="Disordered" evidence="1">
    <location>
        <begin position="1"/>
        <end position="44"/>
    </location>
</feature>
<reference evidence="2" key="1">
    <citation type="submission" date="2020-10" db="EMBL/GenBank/DDBJ databases">
        <title>CRESS DNA virus dark matter in the feces of wild birds.</title>
        <authorList>
            <person name="Yang S."/>
            <person name="Zhang W."/>
        </authorList>
    </citation>
    <scope>NUCLEOTIDE SEQUENCE</scope>
    <source>
        <strain evidence="2">Sto73cre11</strain>
    </source>
</reference>
<evidence type="ECO:0000256" key="1">
    <source>
        <dbReference type="SAM" id="MobiDB-lite"/>
    </source>
</evidence>
<dbReference type="EMBL" id="MW182862">
    <property type="protein sequence ID" value="QTE03541.1"/>
    <property type="molecule type" value="Genomic_DNA"/>
</dbReference>
<evidence type="ECO:0000313" key="2">
    <source>
        <dbReference type="EMBL" id="QTE03541.1"/>
    </source>
</evidence>
<sequence length="237" mass="27137">MAYQRMLGKRRRGGSYGSSKKRRSMGRRMKRRRSRSSRPYSKIMRQPVPDKMFTKLKYTEAISFGSLTGLTLSHYTFRNSIFDPDVTAVGHQPLWRDQLFLLYTRYRVHGIKYRFTIWNQNQPAGLIGAVKHSDDGITETSWTTLRERRSVRSFVVSGPGAKQSVVKGYMACGKPHGLTKKEFMFDEDFEADMNSNPVKQTYLQLYLTTQGPTAVANVVVDMLYYVELTGRSSVSGS</sequence>
<name>A0A8A4XBF9_9VIRU</name>
<feature type="compositionally biased region" description="Basic residues" evidence="1">
    <location>
        <begin position="7"/>
        <end position="36"/>
    </location>
</feature>